<keyword evidence="4" id="KW-1185">Reference proteome</keyword>
<accession>A0A919S7D1</accession>
<dbReference type="Gene3D" id="3.30.530.20">
    <property type="match status" value="1"/>
</dbReference>
<proteinExistence type="inferred from homology"/>
<dbReference type="InterPro" id="IPR013538">
    <property type="entry name" value="ASHA1/2-like_C"/>
</dbReference>
<evidence type="ECO:0000313" key="3">
    <source>
        <dbReference type="EMBL" id="GIM65959.1"/>
    </source>
</evidence>
<comment type="caution">
    <text evidence="3">The sequence shown here is derived from an EMBL/GenBank/DDBJ whole genome shotgun (WGS) entry which is preliminary data.</text>
</comment>
<feature type="domain" description="Activator of Hsp90 ATPase homologue 1/2-like C-terminal" evidence="2">
    <location>
        <begin position="37"/>
        <end position="149"/>
    </location>
</feature>
<dbReference type="CDD" id="cd08899">
    <property type="entry name" value="SRPBCC_CalC_Aha1-like_6"/>
    <property type="match status" value="1"/>
</dbReference>
<evidence type="ECO:0000256" key="1">
    <source>
        <dbReference type="ARBA" id="ARBA00006817"/>
    </source>
</evidence>
<sequence>MIDNDKHVSSVRRELGNRPVEDGEAIVGTISQLYPTDVADLWDAVTNPERIVRWFAPVAGEFKEGGSYQITGNASGTISNCDKPRGYDLTWEFGGQTSWVEVRLIPEGDGTRFQLEHIAQVPGEFWEQFGPGATGVGWDLALLGLARHLADPAAVPDPDVIATWHETAEGQAFLRASADGWGAAAAGHGVEPELAKAQAERTYKFYTGQE</sequence>
<dbReference type="RefSeq" id="WP_212988141.1">
    <property type="nucleotide sequence ID" value="NZ_BAABEA010000009.1"/>
</dbReference>
<dbReference type="Pfam" id="PF08327">
    <property type="entry name" value="AHSA1"/>
    <property type="match status" value="1"/>
</dbReference>
<dbReference type="Proteomes" id="UP000681340">
    <property type="component" value="Unassembled WGS sequence"/>
</dbReference>
<gene>
    <name evidence="3" type="ORF">Aau02nite_20940</name>
</gene>
<dbReference type="AlphaFoldDB" id="A0A919S7D1"/>
<dbReference type="SUPFAM" id="SSF55961">
    <property type="entry name" value="Bet v1-like"/>
    <property type="match status" value="1"/>
</dbReference>
<reference evidence="3" key="1">
    <citation type="submission" date="2021-03" db="EMBL/GenBank/DDBJ databases">
        <title>Whole genome shotgun sequence of Actinoplanes auranticolor NBRC 12245.</title>
        <authorList>
            <person name="Komaki H."/>
            <person name="Tamura T."/>
        </authorList>
    </citation>
    <scope>NUCLEOTIDE SEQUENCE</scope>
    <source>
        <strain evidence="3">NBRC 12245</strain>
    </source>
</reference>
<evidence type="ECO:0000313" key="4">
    <source>
        <dbReference type="Proteomes" id="UP000681340"/>
    </source>
</evidence>
<organism evidence="3 4">
    <name type="scientific">Actinoplanes auranticolor</name>
    <dbReference type="NCBI Taxonomy" id="47988"/>
    <lineage>
        <taxon>Bacteria</taxon>
        <taxon>Bacillati</taxon>
        <taxon>Actinomycetota</taxon>
        <taxon>Actinomycetes</taxon>
        <taxon>Micromonosporales</taxon>
        <taxon>Micromonosporaceae</taxon>
        <taxon>Actinoplanes</taxon>
    </lineage>
</organism>
<dbReference type="EMBL" id="BOQL01000018">
    <property type="protein sequence ID" value="GIM65959.1"/>
    <property type="molecule type" value="Genomic_DNA"/>
</dbReference>
<comment type="similarity">
    <text evidence="1">Belongs to the AHA1 family.</text>
</comment>
<evidence type="ECO:0000259" key="2">
    <source>
        <dbReference type="Pfam" id="PF08327"/>
    </source>
</evidence>
<name>A0A919S7D1_9ACTN</name>
<protein>
    <submittedName>
        <fullName evidence="3">Activator of HSP90 ATPase</fullName>
    </submittedName>
</protein>
<dbReference type="InterPro" id="IPR023393">
    <property type="entry name" value="START-like_dom_sf"/>
</dbReference>